<dbReference type="SUPFAM" id="SSF141868">
    <property type="entry name" value="EAL domain-like"/>
    <property type="match status" value="1"/>
</dbReference>
<feature type="domain" description="EAL" evidence="1">
    <location>
        <begin position="1"/>
        <end position="224"/>
    </location>
</feature>
<dbReference type="AlphaFoldDB" id="A0A399F1P1"/>
<keyword evidence="2" id="KW-0378">Hydrolase</keyword>
<dbReference type="InterPro" id="IPR050706">
    <property type="entry name" value="Cyclic-di-GMP_PDE-like"/>
</dbReference>
<dbReference type="InterPro" id="IPR035919">
    <property type="entry name" value="EAL_sf"/>
</dbReference>
<dbReference type="PROSITE" id="PS50883">
    <property type="entry name" value="EAL"/>
    <property type="match status" value="1"/>
</dbReference>
<evidence type="ECO:0000313" key="2">
    <source>
        <dbReference type="EMBL" id="RIH90697.1"/>
    </source>
</evidence>
<reference evidence="2 3" key="1">
    <citation type="submission" date="2018-08" db="EMBL/GenBank/DDBJ databases">
        <title>Meiothermus terrae DSM 26712 genome sequencing project.</title>
        <authorList>
            <person name="Da Costa M.S."/>
            <person name="Albuquerque L."/>
            <person name="Raposo P."/>
            <person name="Froufe H.J.C."/>
            <person name="Barroso C.S."/>
            <person name="Egas C."/>
        </authorList>
    </citation>
    <scope>NUCLEOTIDE SEQUENCE [LARGE SCALE GENOMIC DNA]</scope>
    <source>
        <strain evidence="2 3">DSM 26712</strain>
    </source>
</reference>
<proteinExistence type="predicted"/>
<dbReference type="Gene3D" id="3.20.20.450">
    <property type="entry name" value="EAL domain"/>
    <property type="match status" value="1"/>
</dbReference>
<keyword evidence="3" id="KW-1185">Reference proteome</keyword>
<dbReference type="CDD" id="cd01948">
    <property type="entry name" value="EAL"/>
    <property type="match status" value="1"/>
</dbReference>
<dbReference type="OrthoDB" id="9759607at2"/>
<evidence type="ECO:0000259" key="1">
    <source>
        <dbReference type="PROSITE" id="PS50883"/>
    </source>
</evidence>
<dbReference type="RefSeq" id="WP_119313467.1">
    <property type="nucleotide sequence ID" value="NZ_QXDL01000004.1"/>
</dbReference>
<sequence length="224" mass="24037">MRETEDLFPAPLPLQEPYFLEALLRLGAHAPAQALARYRERGELHRLTLAVLEGALAEGARRGRAVSVNLSPAQLGHPRLRADLRALLRAAGAGEGALVVEVTEEALAPGGRPLERTLAGLRELGVRVYLDDFGSGHSSLERLAWLPLDGVKLPRGFLRPPAAAQHRVAAVLRGLVRMMEELGLPLVAEGIERPEQAAFVRELGVRLGQGFLFGASPEAPGTAP</sequence>
<name>A0A399F1P1_9DEIN</name>
<dbReference type="GO" id="GO:0071111">
    <property type="term" value="F:cyclic-guanylate-specific phosphodiesterase activity"/>
    <property type="evidence" value="ECO:0007669"/>
    <property type="project" value="UniProtKB-EC"/>
</dbReference>
<dbReference type="PANTHER" id="PTHR33121:SF70">
    <property type="entry name" value="SIGNALING PROTEIN YKOW"/>
    <property type="match status" value="1"/>
</dbReference>
<dbReference type="EMBL" id="QXDL01000004">
    <property type="protein sequence ID" value="RIH90697.1"/>
    <property type="molecule type" value="Genomic_DNA"/>
</dbReference>
<gene>
    <name evidence="2" type="primary">gmr_1</name>
    <name evidence="2" type="ORF">Mterra_00191</name>
</gene>
<dbReference type="PANTHER" id="PTHR33121">
    <property type="entry name" value="CYCLIC DI-GMP PHOSPHODIESTERASE PDEF"/>
    <property type="match status" value="1"/>
</dbReference>
<dbReference type="SMART" id="SM00052">
    <property type="entry name" value="EAL"/>
    <property type="match status" value="1"/>
</dbReference>
<dbReference type="InterPro" id="IPR001633">
    <property type="entry name" value="EAL_dom"/>
</dbReference>
<protein>
    <submittedName>
        <fullName evidence="2">Cyclic di-GMP phosphodiesterase Gmr</fullName>
        <ecNumber evidence="2">3.1.4.52</ecNumber>
    </submittedName>
</protein>
<accession>A0A399F1P1</accession>
<evidence type="ECO:0000313" key="3">
    <source>
        <dbReference type="Proteomes" id="UP000265715"/>
    </source>
</evidence>
<comment type="caution">
    <text evidence="2">The sequence shown here is derived from an EMBL/GenBank/DDBJ whole genome shotgun (WGS) entry which is preliminary data.</text>
</comment>
<organism evidence="2 3">
    <name type="scientific">Calidithermus terrae</name>
    <dbReference type="NCBI Taxonomy" id="1408545"/>
    <lineage>
        <taxon>Bacteria</taxon>
        <taxon>Thermotogati</taxon>
        <taxon>Deinococcota</taxon>
        <taxon>Deinococci</taxon>
        <taxon>Thermales</taxon>
        <taxon>Thermaceae</taxon>
        <taxon>Calidithermus</taxon>
    </lineage>
</organism>
<dbReference type="EC" id="3.1.4.52" evidence="2"/>
<dbReference type="Proteomes" id="UP000265715">
    <property type="component" value="Unassembled WGS sequence"/>
</dbReference>
<dbReference type="Pfam" id="PF00563">
    <property type="entry name" value="EAL"/>
    <property type="match status" value="1"/>
</dbReference>